<protein>
    <recommendedName>
        <fullName evidence="2">RNase III domain-containing protein</fullName>
    </recommendedName>
</protein>
<dbReference type="Pfam" id="PF14622">
    <property type="entry name" value="Ribonucleas_3_3"/>
    <property type="match status" value="1"/>
</dbReference>
<dbReference type="InterPro" id="IPR040030">
    <property type="entry name" value="Ribosomal_mL57"/>
</dbReference>
<keyword evidence="4" id="KW-1185">Reference proteome</keyword>
<feature type="domain" description="RNase III" evidence="2">
    <location>
        <begin position="144"/>
        <end position="299"/>
    </location>
</feature>
<gene>
    <name evidence="3" type="ORF">DB88DRAFT_492304</name>
</gene>
<evidence type="ECO:0000313" key="3">
    <source>
        <dbReference type="EMBL" id="KAK1923751.1"/>
    </source>
</evidence>
<reference evidence="3" key="1">
    <citation type="submission" date="2023-02" db="EMBL/GenBank/DDBJ databases">
        <title>Identification and recombinant expression of a fungal hydrolase from Papiliotrema laurentii that hydrolyzes apple cutin and clears colloidal polyester polyurethane.</title>
        <authorList>
            <consortium name="DOE Joint Genome Institute"/>
            <person name="Roman V.A."/>
            <person name="Bojanowski C."/>
            <person name="Crable B.R."/>
            <person name="Wagner D.N."/>
            <person name="Hung C.S."/>
            <person name="Nadeau L.J."/>
            <person name="Schratz L."/>
            <person name="Haridas S."/>
            <person name="Pangilinan J."/>
            <person name="Lipzen A."/>
            <person name="Na H."/>
            <person name="Yan M."/>
            <person name="Ng V."/>
            <person name="Grigoriev I.V."/>
            <person name="Spatafora J.W."/>
            <person name="Barlow D."/>
            <person name="Biffinger J."/>
            <person name="Kelley-Loughnane N."/>
            <person name="Varaljay V.A."/>
            <person name="Crookes-Goodson W.J."/>
        </authorList>
    </citation>
    <scope>NUCLEOTIDE SEQUENCE</scope>
    <source>
        <strain evidence="3">5307AH</strain>
    </source>
</reference>
<feature type="compositionally biased region" description="Low complexity" evidence="1">
    <location>
        <begin position="1"/>
        <end position="28"/>
    </location>
</feature>
<dbReference type="AlphaFoldDB" id="A0AAD9D2D9"/>
<dbReference type="EMBL" id="JAODAN010000006">
    <property type="protein sequence ID" value="KAK1923751.1"/>
    <property type="molecule type" value="Genomic_DNA"/>
</dbReference>
<organism evidence="3 4">
    <name type="scientific">Papiliotrema laurentii</name>
    <name type="common">Cryptococcus laurentii</name>
    <dbReference type="NCBI Taxonomy" id="5418"/>
    <lineage>
        <taxon>Eukaryota</taxon>
        <taxon>Fungi</taxon>
        <taxon>Dikarya</taxon>
        <taxon>Basidiomycota</taxon>
        <taxon>Agaricomycotina</taxon>
        <taxon>Tremellomycetes</taxon>
        <taxon>Tremellales</taxon>
        <taxon>Rhynchogastremaceae</taxon>
        <taxon>Papiliotrema</taxon>
    </lineage>
</organism>
<dbReference type="CDD" id="cd00593">
    <property type="entry name" value="RIBOc"/>
    <property type="match status" value="1"/>
</dbReference>
<evidence type="ECO:0000256" key="1">
    <source>
        <dbReference type="SAM" id="MobiDB-lite"/>
    </source>
</evidence>
<dbReference type="GO" id="GO:0004525">
    <property type="term" value="F:ribonuclease III activity"/>
    <property type="evidence" value="ECO:0007669"/>
    <property type="project" value="InterPro"/>
</dbReference>
<evidence type="ECO:0000259" key="2">
    <source>
        <dbReference type="Pfam" id="PF14622"/>
    </source>
</evidence>
<feature type="compositionally biased region" description="Low complexity" evidence="1">
    <location>
        <begin position="81"/>
        <end position="119"/>
    </location>
</feature>
<feature type="region of interest" description="Disordered" evidence="1">
    <location>
        <begin position="1"/>
        <end position="41"/>
    </location>
</feature>
<dbReference type="InterPro" id="IPR036389">
    <property type="entry name" value="RNase_III_sf"/>
</dbReference>
<dbReference type="SUPFAM" id="SSF69065">
    <property type="entry name" value="RNase III domain-like"/>
    <property type="match status" value="1"/>
</dbReference>
<sequence length="333" mass="36162">MSFASSSSSAGMALRSAVRASRRTVASAHFAQQPLRSRSHAQISRHYATEQLLRPGSSSVSEGALDGADRVEELERHADDATGSTTATTTTTTTTRTSPFSSSSSSSSSSSGSAYRGSSHLTGQKAQEYLTELLHLDPSRQFSPKLALQILTHKSYRFTYLPQTPHLHPAPTPAEVENAQTAAHNARLSFLGRRAIASYLTMFLHAAMASEGQTLRSVSLLRPTESLSEKLDNMMHVVNVGRAVGRKWGLDKVTRWDGNQNTDGLKIFGTTVQAVIGGVYSEFGSPAAQRAFHLYLLPELASQLRDGLLTDKAEAYRRELEKELGGSILVRQQ</sequence>
<dbReference type="GO" id="GO:0006396">
    <property type="term" value="P:RNA processing"/>
    <property type="evidence" value="ECO:0007669"/>
    <property type="project" value="InterPro"/>
</dbReference>
<feature type="region of interest" description="Disordered" evidence="1">
    <location>
        <begin position="75"/>
        <end position="120"/>
    </location>
</feature>
<dbReference type="GO" id="GO:0003735">
    <property type="term" value="F:structural constituent of ribosome"/>
    <property type="evidence" value="ECO:0007669"/>
    <property type="project" value="InterPro"/>
</dbReference>
<dbReference type="GO" id="GO:0005762">
    <property type="term" value="C:mitochondrial large ribosomal subunit"/>
    <property type="evidence" value="ECO:0007669"/>
    <property type="project" value="InterPro"/>
</dbReference>
<dbReference type="PANTHER" id="PTHR28160">
    <property type="entry name" value="54S RIBOSOMAL PROTEIN L15, MITOCHONDRIAL"/>
    <property type="match status" value="1"/>
</dbReference>
<name>A0AAD9D2D9_PAPLA</name>
<comment type="caution">
    <text evidence="3">The sequence shown here is derived from an EMBL/GenBank/DDBJ whole genome shotgun (WGS) entry which is preliminary data.</text>
</comment>
<dbReference type="Proteomes" id="UP001182556">
    <property type="component" value="Unassembled WGS sequence"/>
</dbReference>
<proteinExistence type="predicted"/>
<dbReference type="GO" id="GO:0032543">
    <property type="term" value="P:mitochondrial translation"/>
    <property type="evidence" value="ECO:0007669"/>
    <property type="project" value="InterPro"/>
</dbReference>
<dbReference type="InterPro" id="IPR000999">
    <property type="entry name" value="RNase_III_dom"/>
</dbReference>
<accession>A0AAD9D2D9</accession>
<dbReference type="Gene3D" id="1.10.1520.10">
    <property type="entry name" value="Ribonuclease III domain"/>
    <property type="match status" value="1"/>
</dbReference>
<dbReference type="PANTHER" id="PTHR28160:SF1">
    <property type="entry name" value="LARGE RIBOSOMAL SUBUNIT PROTEIN ML57"/>
    <property type="match status" value="1"/>
</dbReference>
<evidence type="ECO:0000313" key="4">
    <source>
        <dbReference type="Proteomes" id="UP001182556"/>
    </source>
</evidence>